<feature type="signal peptide" evidence="1">
    <location>
        <begin position="1"/>
        <end position="22"/>
    </location>
</feature>
<dbReference type="PANTHER" id="PTHR42941:SF1">
    <property type="entry name" value="SLL1037 PROTEIN"/>
    <property type="match status" value="1"/>
</dbReference>
<accession>A0ABY4DHK2</accession>
<feature type="chain" id="PRO_5045188929" evidence="1">
    <location>
        <begin position="23"/>
        <end position="350"/>
    </location>
</feature>
<reference evidence="3" key="1">
    <citation type="journal article" date="2024" name="J Bioinform Genom">
        <title>Complete genome sequence of the type strain bacterium Sphaerochaeta associata GLS2t (VKM B-2742)t.</title>
        <authorList>
            <person name="Troshina O.Y."/>
            <person name="Tepeeva A.N."/>
            <person name="Arzamasceva V.O."/>
            <person name="Whitman W.B."/>
            <person name="Varghese N."/>
            <person name="Shapiro N."/>
            <person name="Woyke T."/>
            <person name="Kripides N.C."/>
            <person name="Vasilenko O.V."/>
        </authorList>
    </citation>
    <scope>NUCLEOTIDE SEQUENCE [LARGE SCALE GENOMIC DNA]</scope>
    <source>
        <strain evidence="3">GLS2T</strain>
    </source>
</reference>
<evidence type="ECO:0000313" key="2">
    <source>
        <dbReference type="EMBL" id="UOM52362.1"/>
    </source>
</evidence>
<sequence>MKKNRIGLLVLALILVSGLLFAAAQAETSAPTAGGMEPLKAATYSWTAGGMGGGWYTQAGAMSAIVKNTFPEITIKVIPGGGTANPLAVDQGKDDIGWGVGYVDKAAYNGVAPLYDREVKNIRGLLGGFSVDFYHFLAAKSTGVTTIDEFAAKIKAGEKLNVAAPMPGTSERALTTFILENYYGISYEQIEKNGGKLFQAVYGDMVNYYKDRHVDYVIACLGLPGAAITEMTISRDSTILEASDDLIKWSANTYGTVALESGLNVIPAGTYKGIDVNKKAIGHSTEIIASAKLPETVAYHFVKALIENIGEVKSINPSFNKYFTAETAPVTMVPLHPGAEKYYREVGLLK</sequence>
<dbReference type="Proteomes" id="UP000829708">
    <property type="component" value="Chromosome"/>
</dbReference>
<proteinExistence type="predicted"/>
<gene>
    <name evidence="2" type="ORF">MUG09_06215</name>
</gene>
<organism evidence="2 3">
    <name type="scientific">Sphaerochaeta associata</name>
    <dbReference type="NCBI Taxonomy" id="1129264"/>
    <lineage>
        <taxon>Bacteria</taxon>
        <taxon>Pseudomonadati</taxon>
        <taxon>Spirochaetota</taxon>
        <taxon>Spirochaetia</taxon>
        <taxon>Spirochaetales</taxon>
        <taxon>Sphaerochaetaceae</taxon>
        <taxon>Sphaerochaeta</taxon>
    </lineage>
</organism>
<evidence type="ECO:0000256" key="1">
    <source>
        <dbReference type="SAM" id="SignalP"/>
    </source>
</evidence>
<dbReference type="Gene3D" id="3.40.190.10">
    <property type="entry name" value="Periplasmic binding protein-like II"/>
    <property type="match status" value="2"/>
</dbReference>
<dbReference type="InterPro" id="IPR011852">
    <property type="entry name" value="TRAP_TAXI"/>
</dbReference>
<keyword evidence="1" id="KW-0732">Signal</keyword>
<dbReference type="EMBL" id="CP094929">
    <property type="protein sequence ID" value="UOM52362.1"/>
    <property type="molecule type" value="Genomic_DNA"/>
</dbReference>
<name>A0ABY4DHK2_9SPIR</name>
<protein>
    <submittedName>
        <fullName evidence="2">TAXI family TRAP transporter solute-binding subunit</fullName>
    </submittedName>
</protein>
<dbReference type="Pfam" id="PF16868">
    <property type="entry name" value="NMT1_3"/>
    <property type="match status" value="1"/>
</dbReference>
<keyword evidence="3" id="KW-1185">Reference proteome</keyword>
<evidence type="ECO:0000313" key="3">
    <source>
        <dbReference type="Proteomes" id="UP000829708"/>
    </source>
</evidence>
<dbReference type="SUPFAM" id="SSF53850">
    <property type="entry name" value="Periplasmic binding protein-like II"/>
    <property type="match status" value="1"/>
</dbReference>
<dbReference type="PANTHER" id="PTHR42941">
    <property type="entry name" value="SLL1037 PROTEIN"/>
    <property type="match status" value="1"/>
</dbReference>
<dbReference type="RefSeq" id="WP_244774569.1">
    <property type="nucleotide sequence ID" value="NZ_CP094929.1"/>
</dbReference>
<dbReference type="NCBIfam" id="TIGR02122">
    <property type="entry name" value="TRAP_TAXI"/>
    <property type="match status" value="1"/>
</dbReference>